<accession>A0A0E9REY5</accession>
<organism evidence="1">
    <name type="scientific">Anguilla anguilla</name>
    <name type="common">European freshwater eel</name>
    <name type="synonym">Muraena anguilla</name>
    <dbReference type="NCBI Taxonomy" id="7936"/>
    <lineage>
        <taxon>Eukaryota</taxon>
        <taxon>Metazoa</taxon>
        <taxon>Chordata</taxon>
        <taxon>Craniata</taxon>
        <taxon>Vertebrata</taxon>
        <taxon>Euteleostomi</taxon>
        <taxon>Actinopterygii</taxon>
        <taxon>Neopterygii</taxon>
        <taxon>Teleostei</taxon>
        <taxon>Anguilliformes</taxon>
        <taxon>Anguillidae</taxon>
        <taxon>Anguilla</taxon>
    </lineage>
</organism>
<protein>
    <submittedName>
        <fullName evidence="1">Uncharacterized protein</fullName>
    </submittedName>
</protein>
<proteinExistence type="predicted"/>
<reference evidence="1" key="2">
    <citation type="journal article" date="2015" name="Fish Shellfish Immunol.">
        <title>Early steps in the European eel (Anguilla anguilla)-Vibrio vulnificus interaction in the gills: Role of the RtxA13 toxin.</title>
        <authorList>
            <person name="Callol A."/>
            <person name="Pajuelo D."/>
            <person name="Ebbesson L."/>
            <person name="Teles M."/>
            <person name="MacKenzie S."/>
            <person name="Amaro C."/>
        </authorList>
    </citation>
    <scope>NUCLEOTIDE SEQUENCE</scope>
</reference>
<name>A0A0E9REY5_ANGAN</name>
<dbReference type="EMBL" id="GBXM01080861">
    <property type="protein sequence ID" value="JAH27716.1"/>
    <property type="molecule type" value="Transcribed_RNA"/>
</dbReference>
<reference evidence="1" key="1">
    <citation type="submission" date="2014-11" db="EMBL/GenBank/DDBJ databases">
        <authorList>
            <person name="Amaro Gonzalez C."/>
        </authorList>
    </citation>
    <scope>NUCLEOTIDE SEQUENCE</scope>
</reference>
<sequence>MGNLNRLLMKSADSHLCIEYNVLPWHPLSSKKGI</sequence>
<dbReference type="AlphaFoldDB" id="A0A0E9REY5"/>
<evidence type="ECO:0000313" key="1">
    <source>
        <dbReference type="EMBL" id="JAH27716.1"/>
    </source>
</evidence>